<keyword evidence="1" id="KW-1133">Transmembrane helix</keyword>
<dbReference type="EMBL" id="CP147248">
    <property type="protein sequence ID" value="WYJ86024.1"/>
    <property type="molecule type" value="Genomic_DNA"/>
</dbReference>
<dbReference type="Proteomes" id="UP000195080">
    <property type="component" value="Chromosome"/>
</dbReference>
<evidence type="ECO:0000313" key="3">
    <source>
        <dbReference type="Proteomes" id="UP000195080"/>
    </source>
</evidence>
<name>A0ABZ2T7D0_9ENTE</name>
<dbReference type="RefSeq" id="WP_086444135.1">
    <property type="nucleotide sequence ID" value="NZ_CP147248.1"/>
</dbReference>
<proteinExistence type="predicted"/>
<evidence type="ECO:0000313" key="2">
    <source>
        <dbReference type="EMBL" id="WYJ86024.1"/>
    </source>
</evidence>
<organism evidence="2 3">
    <name type="scientific">Candidatus Enterococcus lemimoniae</name>
    <dbReference type="NCBI Taxonomy" id="1834167"/>
    <lineage>
        <taxon>Bacteria</taxon>
        <taxon>Bacillati</taxon>
        <taxon>Bacillota</taxon>
        <taxon>Bacilli</taxon>
        <taxon>Lactobacillales</taxon>
        <taxon>Enterococcaceae</taxon>
        <taxon>Enterococcus</taxon>
    </lineage>
</organism>
<keyword evidence="1" id="KW-0812">Transmembrane</keyword>
<reference evidence="3" key="1">
    <citation type="submission" date="2017-05" db="EMBL/GenBank/DDBJ databases">
        <title>The Genome Sequence of EEnterococcus faecalis 9F2_4866.</title>
        <authorList>
            <consortium name="The Broad Institute Genomics Platform"/>
            <consortium name="The Broad Institute Genomic Center for Infectious Diseases"/>
            <person name="Earl A."/>
            <person name="Manson A."/>
            <person name="Schwartman J."/>
            <person name="Gilmore M."/>
            <person name="Abouelleil A."/>
            <person name="Cao P."/>
            <person name="Chapman S."/>
            <person name="Cusick C."/>
            <person name="Shea T."/>
            <person name="Young S."/>
            <person name="Neafsey D."/>
            <person name="Nusbaum C."/>
            <person name="Birren B."/>
        </authorList>
    </citation>
    <scope>NUCLEOTIDE SEQUENCE [LARGE SCALE GENOMIC DNA]</scope>
    <source>
        <strain evidence="3">12C11_DIV0727</strain>
    </source>
</reference>
<protein>
    <submittedName>
        <fullName evidence="2">Uncharacterized protein</fullName>
    </submittedName>
</protein>
<keyword evidence="3" id="KW-1185">Reference proteome</keyword>
<gene>
    <name evidence="2" type="ORF">A5866_001102</name>
</gene>
<evidence type="ECO:0000256" key="1">
    <source>
        <dbReference type="SAM" id="Phobius"/>
    </source>
</evidence>
<sequence>MIQHLNKKISKLNKKLGVTVQVPEFTSNRLNQSAVMNLIIGGGFATAGVLFEREELFYLGGLGLLSSIVMSFEAKKLK</sequence>
<feature type="transmembrane region" description="Helical" evidence="1">
    <location>
        <begin position="57"/>
        <end position="74"/>
    </location>
</feature>
<accession>A0ABZ2T7D0</accession>
<keyword evidence="1" id="KW-0472">Membrane</keyword>
<feature type="transmembrane region" description="Helical" evidence="1">
    <location>
        <begin position="34"/>
        <end position="51"/>
    </location>
</feature>